<feature type="transmembrane region" description="Helical" evidence="5">
    <location>
        <begin position="69"/>
        <end position="86"/>
    </location>
</feature>
<proteinExistence type="predicted"/>
<dbReference type="RefSeq" id="WP_115808031.1">
    <property type="nucleotide sequence ID" value="NZ_QREI01000001.1"/>
</dbReference>
<dbReference type="Proteomes" id="UP000256919">
    <property type="component" value="Unassembled WGS sequence"/>
</dbReference>
<keyword evidence="2 5" id="KW-0812">Transmembrane</keyword>
<evidence type="ECO:0000313" key="7">
    <source>
        <dbReference type="Proteomes" id="UP000256919"/>
    </source>
</evidence>
<keyword evidence="3 5" id="KW-1133">Transmembrane helix</keyword>
<evidence type="ECO:0000256" key="1">
    <source>
        <dbReference type="ARBA" id="ARBA00004141"/>
    </source>
</evidence>
<dbReference type="EMBL" id="QREI01000001">
    <property type="protein sequence ID" value="REE27697.1"/>
    <property type="molecule type" value="Genomic_DNA"/>
</dbReference>
<reference evidence="6 7" key="1">
    <citation type="submission" date="2018-07" db="EMBL/GenBank/DDBJ databases">
        <title>Genomic Encyclopedia of Type Strains, Phase III (KMG-III): the genomes of soil and plant-associated and newly described type strains.</title>
        <authorList>
            <person name="Whitman W."/>
        </authorList>
    </citation>
    <scope>NUCLEOTIDE SEQUENCE [LARGE SCALE GENOMIC DNA]</scope>
    <source>
        <strain evidence="6 7">CECT 7948</strain>
    </source>
</reference>
<keyword evidence="4 5" id="KW-0472">Membrane</keyword>
<dbReference type="AlphaFoldDB" id="A0A3D9N454"/>
<accession>A0A3D9N454</accession>
<comment type="subcellular location">
    <subcellularLocation>
        <location evidence="1">Membrane</location>
        <topology evidence="1">Multi-pass membrane protein</topology>
    </subcellularLocation>
</comment>
<sequence length="117" mass="13125">MKTIYWISTGIISAFLLLSSYSYLFSKSTIDGIKALGFPDYFRIELAVLKGIAAIILVLPFVSSQLKEWTYAGVGLFLVTALVAHVKHKDSIFIMLLLFGLMGILIVSNIYMHKYLK</sequence>
<comment type="caution">
    <text evidence="6">The sequence shown here is derived from an EMBL/GenBank/DDBJ whole genome shotgun (WGS) entry which is preliminary data.</text>
</comment>
<name>A0A3D9N454_9FLAO</name>
<protein>
    <submittedName>
        <fullName evidence="6">DoxX-like protein</fullName>
    </submittedName>
</protein>
<evidence type="ECO:0000256" key="3">
    <source>
        <dbReference type="ARBA" id="ARBA00022989"/>
    </source>
</evidence>
<feature type="transmembrane region" description="Helical" evidence="5">
    <location>
        <begin position="46"/>
        <end position="63"/>
    </location>
</feature>
<keyword evidence="7" id="KW-1185">Reference proteome</keyword>
<evidence type="ECO:0000256" key="5">
    <source>
        <dbReference type="SAM" id="Phobius"/>
    </source>
</evidence>
<feature type="transmembrane region" description="Helical" evidence="5">
    <location>
        <begin position="93"/>
        <end position="112"/>
    </location>
</feature>
<dbReference type="OrthoDB" id="7960583at2"/>
<dbReference type="GO" id="GO:0016020">
    <property type="term" value="C:membrane"/>
    <property type="evidence" value="ECO:0007669"/>
    <property type="project" value="UniProtKB-SubCell"/>
</dbReference>
<dbReference type="Pfam" id="PF13564">
    <property type="entry name" value="DoxX_2"/>
    <property type="match status" value="1"/>
</dbReference>
<organism evidence="6 7">
    <name type="scientific">Winogradskyella pacifica</name>
    <dbReference type="NCBI Taxonomy" id="664642"/>
    <lineage>
        <taxon>Bacteria</taxon>
        <taxon>Pseudomonadati</taxon>
        <taxon>Bacteroidota</taxon>
        <taxon>Flavobacteriia</taxon>
        <taxon>Flavobacteriales</taxon>
        <taxon>Flavobacteriaceae</taxon>
        <taxon>Winogradskyella</taxon>
    </lineage>
</organism>
<evidence type="ECO:0000256" key="2">
    <source>
        <dbReference type="ARBA" id="ARBA00022692"/>
    </source>
</evidence>
<feature type="transmembrane region" description="Helical" evidence="5">
    <location>
        <begin position="6"/>
        <end position="25"/>
    </location>
</feature>
<evidence type="ECO:0000313" key="6">
    <source>
        <dbReference type="EMBL" id="REE27697.1"/>
    </source>
</evidence>
<gene>
    <name evidence="6" type="ORF">DFQ09_101534</name>
</gene>
<evidence type="ECO:0000256" key="4">
    <source>
        <dbReference type="ARBA" id="ARBA00023136"/>
    </source>
</evidence>
<dbReference type="InterPro" id="IPR032808">
    <property type="entry name" value="DoxX"/>
</dbReference>